<accession>A0A1C3NYQ0</accession>
<proteinExistence type="predicted"/>
<organism evidence="1 2">
    <name type="scientific">Candidatus Protofrankia californiensis</name>
    <dbReference type="NCBI Taxonomy" id="1839754"/>
    <lineage>
        <taxon>Bacteria</taxon>
        <taxon>Bacillati</taxon>
        <taxon>Actinomycetota</taxon>
        <taxon>Actinomycetes</taxon>
        <taxon>Frankiales</taxon>
        <taxon>Frankiaceae</taxon>
        <taxon>Protofrankia</taxon>
    </lineage>
</organism>
<dbReference type="Proteomes" id="UP000199013">
    <property type="component" value="Unassembled WGS sequence"/>
</dbReference>
<dbReference type="PANTHER" id="PTHR32015">
    <property type="entry name" value="FASTING INDUCED LIPASE"/>
    <property type="match status" value="1"/>
</dbReference>
<dbReference type="AlphaFoldDB" id="A0A1C3NYQ0"/>
<evidence type="ECO:0000313" key="1">
    <source>
        <dbReference type="EMBL" id="SBW22702.1"/>
    </source>
</evidence>
<name>A0A1C3NYQ0_9ACTN</name>
<reference evidence="2" key="1">
    <citation type="submission" date="2016-02" db="EMBL/GenBank/DDBJ databases">
        <authorList>
            <person name="Wibberg D."/>
        </authorList>
    </citation>
    <scope>NUCLEOTIDE SEQUENCE [LARGE SCALE GENOMIC DNA]</scope>
</reference>
<gene>
    <name evidence="1" type="ORF">FDG2_3003</name>
</gene>
<dbReference type="EMBL" id="FLUV01001266">
    <property type="protein sequence ID" value="SBW22702.1"/>
    <property type="molecule type" value="Genomic_DNA"/>
</dbReference>
<keyword evidence="2" id="KW-1185">Reference proteome</keyword>
<dbReference type="InterPro" id="IPR002918">
    <property type="entry name" value="Lipase_EstA/Esterase_EstB"/>
</dbReference>
<dbReference type="GO" id="GO:0016042">
    <property type="term" value="P:lipid catabolic process"/>
    <property type="evidence" value="ECO:0007669"/>
    <property type="project" value="InterPro"/>
</dbReference>
<protein>
    <submittedName>
        <fullName evidence="1">Secreted lipase</fullName>
    </submittedName>
</protein>
<dbReference type="Gene3D" id="3.40.50.1820">
    <property type="entry name" value="alpha/beta hydrolase"/>
    <property type="match status" value="1"/>
</dbReference>
<dbReference type="InterPro" id="IPR029058">
    <property type="entry name" value="AB_hydrolase_fold"/>
</dbReference>
<dbReference type="GO" id="GO:0016298">
    <property type="term" value="F:lipase activity"/>
    <property type="evidence" value="ECO:0007669"/>
    <property type="project" value="TreeGrafter"/>
</dbReference>
<sequence length="174" mass="18146">MDKVLASTGASQVDIVGHSQGGMMPRYYIKFLGGASKVNRLISLSPSNHGMAEAELVTLAKQFPGAEKLIGSTMPPACADQTIGSALLTKLNGDGETVPGVQYTVIASKFDEVVTPYSSAFLNGPGVQNVTFQDLYPVDISNHGAMAANPMVFREVVKHLNTASTSTAAGASRA</sequence>
<dbReference type="Pfam" id="PF01674">
    <property type="entry name" value="Lipase_2"/>
    <property type="match status" value="1"/>
</dbReference>
<dbReference type="PANTHER" id="PTHR32015:SF1">
    <property type="entry name" value="LIPASE"/>
    <property type="match status" value="1"/>
</dbReference>
<evidence type="ECO:0000313" key="2">
    <source>
        <dbReference type="Proteomes" id="UP000199013"/>
    </source>
</evidence>
<dbReference type="SUPFAM" id="SSF53474">
    <property type="entry name" value="alpha/beta-Hydrolases"/>
    <property type="match status" value="1"/>
</dbReference>